<dbReference type="PROSITE" id="PS50887">
    <property type="entry name" value="GGDEF"/>
    <property type="match status" value="1"/>
</dbReference>
<reference evidence="4" key="1">
    <citation type="journal article" date="2019" name="PLoS Negl. Trop. Dis.">
        <title>Revisiting the worldwide diversity of Leptospira species in the environment.</title>
        <authorList>
            <person name="Vincent A.T."/>
            <person name="Schiettekatte O."/>
            <person name="Bourhy P."/>
            <person name="Veyrier F.J."/>
            <person name="Picardeau M."/>
        </authorList>
    </citation>
    <scope>NUCLEOTIDE SEQUENCE [LARGE SCALE GENOMIC DNA]</scope>
    <source>
        <strain evidence="4">201601109</strain>
    </source>
</reference>
<keyword evidence="5" id="KW-1185">Reference proteome</keyword>
<keyword evidence="1" id="KW-0067">ATP-binding</keyword>
<dbReference type="SUPFAM" id="SSF55073">
    <property type="entry name" value="Nucleotide cyclase"/>
    <property type="match status" value="1"/>
</dbReference>
<evidence type="ECO:0000313" key="4">
    <source>
        <dbReference type="EMBL" id="TGN14820.1"/>
    </source>
</evidence>
<feature type="compositionally biased region" description="Polar residues" evidence="2">
    <location>
        <begin position="15"/>
        <end position="24"/>
    </location>
</feature>
<feature type="region of interest" description="Disordered" evidence="2">
    <location>
        <begin position="1"/>
        <end position="29"/>
    </location>
</feature>
<evidence type="ECO:0000256" key="1">
    <source>
        <dbReference type="PROSITE-ProRule" id="PRU10141"/>
    </source>
</evidence>
<feature type="binding site" evidence="1">
    <location>
        <position position="720"/>
    </location>
    <ligand>
        <name>ATP</name>
        <dbReference type="ChEBI" id="CHEBI:30616"/>
    </ligand>
</feature>
<dbReference type="InterPro" id="IPR043128">
    <property type="entry name" value="Rev_trsase/Diguanyl_cyclase"/>
</dbReference>
<dbReference type="PROSITE" id="PS00107">
    <property type="entry name" value="PROTEIN_KINASE_ATP"/>
    <property type="match status" value="1"/>
</dbReference>
<organism evidence="4 5">
    <name type="scientific">Leptospira bandrabouensis</name>
    <dbReference type="NCBI Taxonomy" id="2484903"/>
    <lineage>
        <taxon>Bacteria</taxon>
        <taxon>Pseudomonadati</taxon>
        <taxon>Spirochaetota</taxon>
        <taxon>Spirochaetia</taxon>
        <taxon>Leptospirales</taxon>
        <taxon>Leptospiraceae</taxon>
        <taxon>Leptospira</taxon>
    </lineage>
</organism>
<name>A0A6H3NV45_9LEPT</name>
<dbReference type="InterPro" id="IPR017441">
    <property type="entry name" value="Protein_kinase_ATP_BS"/>
</dbReference>
<dbReference type="OrthoDB" id="344131at2"/>
<feature type="domain" description="GGDEF" evidence="3">
    <location>
        <begin position="641"/>
        <end position="756"/>
    </location>
</feature>
<dbReference type="InterPro" id="IPR000160">
    <property type="entry name" value="GGDEF_dom"/>
</dbReference>
<dbReference type="SUPFAM" id="SSF55781">
    <property type="entry name" value="GAF domain-like"/>
    <property type="match status" value="2"/>
</dbReference>
<dbReference type="InterPro" id="IPR029787">
    <property type="entry name" value="Nucleotide_cyclase"/>
</dbReference>
<dbReference type="Gene3D" id="3.30.70.270">
    <property type="match status" value="1"/>
</dbReference>
<dbReference type="Gene3D" id="3.30.450.40">
    <property type="match status" value="2"/>
</dbReference>
<evidence type="ECO:0000259" key="3">
    <source>
        <dbReference type="PROSITE" id="PS50887"/>
    </source>
</evidence>
<feature type="compositionally biased region" description="Acidic residues" evidence="2">
    <location>
        <begin position="128"/>
        <end position="158"/>
    </location>
</feature>
<dbReference type="InterPro" id="IPR029016">
    <property type="entry name" value="GAF-like_dom_sf"/>
</dbReference>
<dbReference type="AlphaFoldDB" id="A0A6H3NV45"/>
<feature type="compositionally biased region" description="Acidic residues" evidence="2">
    <location>
        <begin position="79"/>
        <end position="106"/>
    </location>
</feature>
<feature type="compositionally biased region" description="Basic and acidic residues" evidence="2">
    <location>
        <begin position="1"/>
        <end position="14"/>
    </location>
</feature>
<feature type="region of interest" description="Disordered" evidence="2">
    <location>
        <begin position="67"/>
        <end position="220"/>
    </location>
</feature>
<dbReference type="Proteomes" id="UP000297649">
    <property type="component" value="Unassembled WGS sequence"/>
</dbReference>
<accession>A0A6H3NV45</accession>
<sequence>MGLLDRAEEIKKTSDSPTPKTISDFQDKPSLLKKAEHFREEIELTQKESSPAVDSDSEWLDDEFQENLPTEIGDLPNPDGEEEFDLSDIPELTDADFGDLADEAWDENPVSQLEDDFENGPNDYQPIADEDSENDSLVEPDLDFELPAEEELSPELEGELPPSDENPSPELEAESPEKTTPPSKGTEPDKTSELEFGDDLIDRDFHDDTTEPDAPLPEVNLFDEWENDAKKEAAKQPLRPTKEDPTPIGEDVLFDDESDFGTAPMSYHLASKKRIENYQAIFEITKEIASSKEFSDYFDNLVYSLIGQVGCNSVVVLTSTNPKNPKWEAVAAQGIQSKDSWYLSPNDEIYSRISDSETVIYAGEFKSARLPSRELNLLNEMGSEILVPIRHGDKCFGLLSLGKLINGEEYITDDLEFAKIVGDIAGSVFERVSEFELMNDSLVQAKEVIEINESVLKSAREFARVRKMDEAFDLLVESIKQKLGVKQFSFLVLDSETRSDYIVFGSNFILPERAKDFRLSKDSDIVGMVSNVPGVYKLENFREDSELKSIFTNDELGIMSEFTILPIINLNWLVGMVIVHSTGSSWTDTTRDVAVSLLETSAPVFANLLILQEKEALFRNPFNPLENRILSEIEKASQMNTNFTVSLFKIQNVSRMVHLVGTGTFARYADALRKTMMDHIGELDFFTRVGQGKFAMVLHGKDKEEADIVIKKIKSSFAKKEDAIIGSFRATYRVLNLSYPHDTKDKNQFLEMVEEA</sequence>
<keyword evidence="1" id="KW-0547">Nucleotide-binding</keyword>
<dbReference type="RefSeq" id="WP_135744536.1">
    <property type="nucleotide sequence ID" value="NZ_JAIZBI010000001.1"/>
</dbReference>
<evidence type="ECO:0000256" key="2">
    <source>
        <dbReference type="SAM" id="MobiDB-lite"/>
    </source>
</evidence>
<protein>
    <submittedName>
        <fullName evidence="4">GAF domain-containing protein</fullName>
    </submittedName>
</protein>
<comment type="caution">
    <text evidence="4">The sequence shown here is derived from an EMBL/GenBank/DDBJ whole genome shotgun (WGS) entry which is preliminary data.</text>
</comment>
<evidence type="ECO:0000313" key="5">
    <source>
        <dbReference type="Proteomes" id="UP000297649"/>
    </source>
</evidence>
<dbReference type="GO" id="GO:0005524">
    <property type="term" value="F:ATP binding"/>
    <property type="evidence" value="ECO:0007669"/>
    <property type="project" value="UniProtKB-UniRule"/>
</dbReference>
<dbReference type="EMBL" id="RQHU01000005">
    <property type="protein sequence ID" value="TGN14820.1"/>
    <property type="molecule type" value="Genomic_DNA"/>
</dbReference>
<feature type="compositionally biased region" description="Basic and acidic residues" evidence="2">
    <location>
        <begin position="200"/>
        <end position="209"/>
    </location>
</feature>
<proteinExistence type="predicted"/>
<gene>
    <name evidence="4" type="ORF">EHR08_00500</name>
</gene>